<dbReference type="AlphaFoldDB" id="A0A9W6P275"/>
<organism evidence="3 4">
    <name type="scientific">Nocardiopsis ansamitocini</name>
    <dbReference type="NCBI Taxonomy" id="1670832"/>
    <lineage>
        <taxon>Bacteria</taxon>
        <taxon>Bacillati</taxon>
        <taxon>Actinomycetota</taxon>
        <taxon>Actinomycetes</taxon>
        <taxon>Streptosporangiales</taxon>
        <taxon>Nocardiopsidaceae</taxon>
        <taxon>Nocardiopsis</taxon>
    </lineage>
</organism>
<dbReference type="EMBL" id="BSQG01000001">
    <property type="protein sequence ID" value="GLU45774.1"/>
    <property type="molecule type" value="Genomic_DNA"/>
</dbReference>
<accession>A0A9W6P275</accession>
<dbReference type="Pfam" id="PF11239">
    <property type="entry name" value="DUF3040"/>
    <property type="match status" value="1"/>
</dbReference>
<comment type="caution">
    <text evidence="3">The sequence shown here is derived from an EMBL/GenBank/DDBJ whole genome shotgun (WGS) entry which is preliminary data.</text>
</comment>
<name>A0A9W6P275_9ACTN</name>
<feature type="transmembrane region" description="Helical" evidence="2">
    <location>
        <begin position="51"/>
        <end position="71"/>
    </location>
</feature>
<gene>
    <name evidence="3" type="ORF">Nans01_01250</name>
</gene>
<sequence>MALRENERRILAEIEIRLSEDDPQLAGHLSSFGSDDPSFAVAHSAGGWRPWLVCGAIAFAVVGLLVVLFVATPGASSVPSPAGSTPAPEAVVADQSAP</sequence>
<keyword evidence="2" id="KW-0472">Membrane</keyword>
<keyword evidence="2" id="KW-0812">Transmembrane</keyword>
<dbReference type="Proteomes" id="UP001165092">
    <property type="component" value="Unassembled WGS sequence"/>
</dbReference>
<proteinExistence type="predicted"/>
<evidence type="ECO:0000313" key="3">
    <source>
        <dbReference type="EMBL" id="GLU45774.1"/>
    </source>
</evidence>
<keyword evidence="2" id="KW-1133">Transmembrane helix</keyword>
<evidence type="ECO:0000256" key="1">
    <source>
        <dbReference type="SAM" id="MobiDB-lite"/>
    </source>
</evidence>
<feature type="compositionally biased region" description="Low complexity" evidence="1">
    <location>
        <begin position="75"/>
        <end position="88"/>
    </location>
</feature>
<dbReference type="RefSeq" id="WP_285756660.1">
    <property type="nucleotide sequence ID" value="NZ_BSQG01000001.1"/>
</dbReference>
<evidence type="ECO:0000256" key="2">
    <source>
        <dbReference type="SAM" id="Phobius"/>
    </source>
</evidence>
<evidence type="ECO:0000313" key="4">
    <source>
        <dbReference type="Proteomes" id="UP001165092"/>
    </source>
</evidence>
<keyword evidence="4" id="KW-1185">Reference proteome</keyword>
<protein>
    <recommendedName>
        <fullName evidence="5">DUF3040 domain-containing protein</fullName>
    </recommendedName>
</protein>
<evidence type="ECO:0008006" key="5">
    <source>
        <dbReference type="Google" id="ProtNLM"/>
    </source>
</evidence>
<dbReference type="InterPro" id="IPR021401">
    <property type="entry name" value="DUF3040"/>
</dbReference>
<reference evidence="3" key="1">
    <citation type="submission" date="2023-02" db="EMBL/GenBank/DDBJ databases">
        <title>Nocardiopsis ansamitocini NBRC 112285.</title>
        <authorList>
            <person name="Ichikawa N."/>
            <person name="Sato H."/>
            <person name="Tonouchi N."/>
        </authorList>
    </citation>
    <scope>NUCLEOTIDE SEQUENCE</scope>
    <source>
        <strain evidence="3">NBRC 112285</strain>
    </source>
</reference>
<feature type="region of interest" description="Disordered" evidence="1">
    <location>
        <begin position="75"/>
        <end position="98"/>
    </location>
</feature>